<comment type="caution">
    <text evidence="2">The sequence shown here is derived from an EMBL/GenBank/DDBJ whole genome shotgun (WGS) entry which is preliminary data.</text>
</comment>
<dbReference type="Gene3D" id="2.40.50.180">
    <property type="entry name" value="CheA-289, Domain 4"/>
    <property type="match status" value="1"/>
</dbReference>
<dbReference type="AlphaFoldDB" id="A0AAV4LD50"/>
<dbReference type="SUPFAM" id="SSF50341">
    <property type="entry name" value="CheW-like"/>
    <property type="match status" value="1"/>
</dbReference>
<gene>
    <name evidence="2" type="ORF">DNHGIG_12750</name>
</gene>
<name>A0AAV4LD50_9BACL</name>
<reference evidence="2" key="1">
    <citation type="journal article" date="2023" name="Int. J. Syst. Evol. Microbiol.">
        <title>Collibacillus ludicampi gen. nov., sp. nov., a new soil bacterium of the family Alicyclobacillaceae.</title>
        <authorList>
            <person name="Jojima T."/>
            <person name="Ioku Y."/>
            <person name="Fukuta Y."/>
            <person name="Shirasaka N."/>
            <person name="Matsumura Y."/>
            <person name="Mori M."/>
        </authorList>
    </citation>
    <scope>NUCLEOTIDE SEQUENCE</scope>
    <source>
        <strain evidence="2">TP075</strain>
    </source>
</reference>
<feature type="domain" description="CheW-like" evidence="1">
    <location>
        <begin position="1"/>
        <end position="122"/>
    </location>
</feature>
<dbReference type="SMART" id="SM00260">
    <property type="entry name" value="CheW"/>
    <property type="match status" value="1"/>
</dbReference>
<dbReference type="Gene3D" id="2.30.30.40">
    <property type="entry name" value="SH3 Domains"/>
    <property type="match status" value="1"/>
</dbReference>
<dbReference type="PROSITE" id="PS50851">
    <property type="entry name" value="CHEW"/>
    <property type="match status" value="1"/>
</dbReference>
<dbReference type="GO" id="GO:0005829">
    <property type="term" value="C:cytosol"/>
    <property type="evidence" value="ECO:0007669"/>
    <property type="project" value="TreeGrafter"/>
</dbReference>
<dbReference type="EMBL" id="BOQE01000001">
    <property type="protein sequence ID" value="GIM45726.1"/>
    <property type="molecule type" value="Genomic_DNA"/>
</dbReference>
<keyword evidence="3" id="KW-1185">Reference proteome</keyword>
<dbReference type="Pfam" id="PF01584">
    <property type="entry name" value="CheW"/>
    <property type="match status" value="1"/>
</dbReference>
<accession>A0AAV4LD50</accession>
<dbReference type="PANTHER" id="PTHR22617">
    <property type="entry name" value="CHEMOTAXIS SENSOR HISTIDINE KINASE-RELATED"/>
    <property type="match status" value="1"/>
</dbReference>
<dbReference type="Proteomes" id="UP001057291">
    <property type="component" value="Unassembled WGS sequence"/>
</dbReference>
<organism evidence="2 3">
    <name type="scientific">Collibacillus ludicampi</name>
    <dbReference type="NCBI Taxonomy" id="2771369"/>
    <lineage>
        <taxon>Bacteria</taxon>
        <taxon>Bacillati</taxon>
        <taxon>Bacillota</taxon>
        <taxon>Bacilli</taxon>
        <taxon>Bacillales</taxon>
        <taxon>Alicyclobacillaceae</taxon>
        <taxon>Collibacillus</taxon>
    </lineage>
</organism>
<protein>
    <submittedName>
        <fullName evidence="2">Chemotaxis protein CheW</fullName>
    </submittedName>
</protein>
<dbReference type="GO" id="GO:0006935">
    <property type="term" value="P:chemotaxis"/>
    <property type="evidence" value="ECO:0007669"/>
    <property type="project" value="InterPro"/>
</dbReference>
<sequence>MKLVLFEVGNETYALPIEKVRSIETVQPIRPVPLSPQHVLGVMNLRGVVITVMDLRTMLGAPAKELTPLNRLLIVDDKAYLVDEAHDVIDCDDEDIQSYETDNKYFKGVIRRGEKLVILIQL</sequence>
<dbReference type="PANTHER" id="PTHR22617:SF23">
    <property type="entry name" value="CHEMOTAXIS PROTEIN CHEW"/>
    <property type="match status" value="1"/>
</dbReference>
<proteinExistence type="predicted"/>
<evidence type="ECO:0000313" key="3">
    <source>
        <dbReference type="Proteomes" id="UP001057291"/>
    </source>
</evidence>
<dbReference type="InterPro" id="IPR036061">
    <property type="entry name" value="CheW-like_dom_sf"/>
</dbReference>
<evidence type="ECO:0000259" key="1">
    <source>
        <dbReference type="PROSITE" id="PS50851"/>
    </source>
</evidence>
<dbReference type="RefSeq" id="WP_282198903.1">
    <property type="nucleotide sequence ID" value="NZ_BOQE01000001.1"/>
</dbReference>
<dbReference type="InterPro" id="IPR002545">
    <property type="entry name" value="CheW-lke_dom"/>
</dbReference>
<dbReference type="InterPro" id="IPR039315">
    <property type="entry name" value="CheW"/>
</dbReference>
<dbReference type="GO" id="GO:0007165">
    <property type="term" value="P:signal transduction"/>
    <property type="evidence" value="ECO:0007669"/>
    <property type="project" value="InterPro"/>
</dbReference>
<evidence type="ECO:0000313" key="2">
    <source>
        <dbReference type="EMBL" id="GIM45726.1"/>
    </source>
</evidence>